<dbReference type="InterPro" id="IPR005846">
    <property type="entry name" value="A-D-PHexomutase_a/b/a-III"/>
</dbReference>
<evidence type="ECO:0000256" key="13">
    <source>
        <dbReference type="ARBA" id="ARBA00041398"/>
    </source>
</evidence>
<organism evidence="20 21">
    <name type="scientific">Caldalkalibacillus uzonensis</name>
    <dbReference type="NCBI Taxonomy" id="353224"/>
    <lineage>
        <taxon>Bacteria</taxon>
        <taxon>Bacillati</taxon>
        <taxon>Bacillota</taxon>
        <taxon>Bacilli</taxon>
        <taxon>Bacillales</taxon>
        <taxon>Bacillaceae</taxon>
        <taxon>Caldalkalibacillus</taxon>
    </lineage>
</organism>
<dbReference type="Pfam" id="PF00408">
    <property type="entry name" value="PGM_PMM_IV"/>
    <property type="match status" value="1"/>
</dbReference>
<dbReference type="PANTHER" id="PTHR45745:SF1">
    <property type="entry name" value="PHOSPHOGLUCOMUTASE 2B-RELATED"/>
    <property type="match status" value="1"/>
</dbReference>
<evidence type="ECO:0000259" key="17">
    <source>
        <dbReference type="Pfam" id="PF02878"/>
    </source>
</evidence>
<evidence type="ECO:0000259" key="18">
    <source>
        <dbReference type="Pfam" id="PF02879"/>
    </source>
</evidence>
<proteinExistence type="inferred from homology"/>
<evidence type="ECO:0000256" key="3">
    <source>
        <dbReference type="ARBA" id="ARBA00005164"/>
    </source>
</evidence>
<dbReference type="GO" id="GO:0004614">
    <property type="term" value="F:phosphoglucomutase activity"/>
    <property type="evidence" value="ECO:0007669"/>
    <property type="project" value="UniProtKB-EC"/>
</dbReference>
<keyword evidence="11 20" id="KW-0413">Isomerase</keyword>
<comment type="cofactor">
    <cofactor evidence="2">
        <name>Mg(2+)</name>
        <dbReference type="ChEBI" id="CHEBI:18420"/>
    </cofactor>
</comment>
<dbReference type="SUPFAM" id="SSF55957">
    <property type="entry name" value="Phosphoglucomutase, C-terminal domain"/>
    <property type="match status" value="1"/>
</dbReference>
<dbReference type="PROSITE" id="PS00710">
    <property type="entry name" value="PGM_PMM"/>
    <property type="match status" value="1"/>
</dbReference>
<sequence>MSLENERYQRWLNAPDLEPALYEELRAIKDQPAEIAERFYTHLSFGTGGMRGEIGAGTNRMNIYTIRKATLGLAHYLHNRKSGDLNPERDNNFSMAGKHHADSSVVIAYDCRHHSDRFALEAALTLAQQGIKAFLFPNLAPTPQLSFAVRRLQADAGIMITASHNPPEYNGYKVYGPDGAQLNVQDAEQLMAMIAQVEDELSVPVASQEEALDKGLLVYLDEQIDRDYVRYVTSLSLEPELIGEMSEQFKIVFTPLHGTATKLVQAVLKEAGFKQVYMVEEQVAPDPDFSTVASPNPEEHEAFALAIEKAKLIEADIIMGTDPDADRMGIVVRDDQGTYRVLTGNQTGALLLNYILTRRNAQGTLAANHTICKTIVTSELGRVIGQHFGLETIDTLTGFKFIGEKIKQFKATGDRQFLFGYEESYGYLIGDEVRDKDAIQAVLLAAEMGAYYKSKGLTLYEALLALYKQYGYYREDLISVTLKGREGLEKIRQTMATLRQDPPRTLTGQPVTVIEDYQSQRRQNLVLGREEPLSLPASNVLKFILQDESWVCVRPSGTEPKLKLYIGVKGDSLQEADRKLQAVKEAVSDVTAF</sequence>
<evidence type="ECO:0000256" key="12">
    <source>
        <dbReference type="ARBA" id="ARBA00039995"/>
    </source>
</evidence>
<evidence type="ECO:0000256" key="4">
    <source>
        <dbReference type="ARBA" id="ARBA00005189"/>
    </source>
</evidence>
<dbReference type="Pfam" id="PF02879">
    <property type="entry name" value="PGM_PMM_II"/>
    <property type="match status" value="1"/>
</dbReference>
<evidence type="ECO:0000313" key="20">
    <source>
        <dbReference type="EMBL" id="MDQ0338478.1"/>
    </source>
</evidence>
<protein>
    <recommendedName>
        <fullName evidence="12">Phosphoglucomutase</fullName>
        <ecNumber evidence="6">5.4.2.2</ecNumber>
    </recommendedName>
    <alternativeName>
        <fullName evidence="14">Alpha-phosphoglucomutase</fullName>
    </alternativeName>
    <alternativeName>
        <fullName evidence="13">Glucose phosphomutase</fullName>
    </alternativeName>
</protein>
<dbReference type="InterPro" id="IPR016066">
    <property type="entry name" value="A-D-PHexomutase_CS"/>
</dbReference>
<dbReference type="PANTHER" id="PTHR45745">
    <property type="entry name" value="PHOSPHOMANNOMUTASE 45A"/>
    <property type="match status" value="1"/>
</dbReference>
<keyword evidence="9 15" id="KW-0479">Metal-binding</keyword>
<feature type="domain" description="Alpha-D-phosphohexomutase C-terminal" evidence="16">
    <location>
        <begin position="541"/>
        <end position="572"/>
    </location>
</feature>
<reference evidence="20 21" key="1">
    <citation type="submission" date="2023-07" db="EMBL/GenBank/DDBJ databases">
        <title>Genomic Encyclopedia of Type Strains, Phase IV (KMG-IV): sequencing the most valuable type-strain genomes for metagenomic binning, comparative biology and taxonomic classification.</title>
        <authorList>
            <person name="Goeker M."/>
        </authorList>
    </citation>
    <scope>NUCLEOTIDE SEQUENCE [LARGE SCALE GENOMIC DNA]</scope>
    <source>
        <strain evidence="20 21">DSM 17740</strain>
    </source>
</reference>
<gene>
    <name evidence="20" type="ORF">J2S00_001262</name>
</gene>
<dbReference type="Pfam" id="PF02880">
    <property type="entry name" value="PGM_PMM_III"/>
    <property type="match status" value="1"/>
</dbReference>
<dbReference type="Gene3D" id="3.40.120.10">
    <property type="entry name" value="Alpha-D-Glucose-1,6-Bisphosphate, subunit A, domain 3"/>
    <property type="match status" value="3"/>
</dbReference>
<evidence type="ECO:0000256" key="6">
    <source>
        <dbReference type="ARBA" id="ARBA00012728"/>
    </source>
</evidence>
<comment type="similarity">
    <text evidence="5 15">Belongs to the phosphohexose mutase family.</text>
</comment>
<keyword evidence="21" id="KW-1185">Reference proteome</keyword>
<evidence type="ECO:0000259" key="16">
    <source>
        <dbReference type="Pfam" id="PF00408"/>
    </source>
</evidence>
<evidence type="ECO:0000256" key="1">
    <source>
        <dbReference type="ARBA" id="ARBA00000443"/>
    </source>
</evidence>
<dbReference type="Pfam" id="PF02878">
    <property type="entry name" value="PGM_PMM_I"/>
    <property type="match status" value="1"/>
</dbReference>
<feature type="domain" description="Alpha-D-phosphohexomutase alpha/beta/alpha" evidence="18">
    <location>
        <begin position="245"/>
        <end position="336"/>
    </location>
</feature>
<dbReference type="InterPro" id="IPR005845">
    <property type="entry name" value="A-D-PHexomutase_a/b/a-II"/>
</dbReference>
<evidence type="ECO:0000256" key="7">
    <source>
        <dbReference type="ARBA" id="ARBA00022526"/>
    </source>
</evidence>
<dbReference type="InterPro" id="IPR036900">
    <property type="entry name" value="A-D-PHexomutase_C_sf"/>
</dbReference>
<evidence type="ECO:0000259" key="19">
    <source>
        <dbReference type="Pfam" id="PF02880"/>
    </source>
</evidence>
<dbReference type="InterPro" id="IPR005843">
    <property type="entry name" value="A-D-PHexomutase_C"/>
</dbReference>
<comment type="pathway">
    <text evidence="3">Glycolipid metabolism; diglucosyl-diacylglycerol biosynthesis.</text>
</comment>
<evidence type="ECO:0000256" key="11">
    <source>
        <dbReference type="ARBA" id="ARBA00023235"/>
    </source>
</evidence>
<dbReference type="InterPro" id="IPR005844">
    <property type="entry name" value="A-D-PHexomutase_a/b/a-I"/>
</dbReference>
<evidence type="ECO:0000256" key="5">
    <source>
        <dbReference type="ARBA" id="ARBA00010231"/>
    </source>
</evidence>
<dbReference type="Proteomes" id="UP001232445">
    <property type="component" value="Unassembled WGS sequence"/>
</dbReference>
<evidence type="ECO:0000256" key="15">
    <source>
        <dbReference type="RuleBase" id="RU004326"/>
    </source>
</evidence>
<name>A0ABU0CQX9_9BACI</name>
<keyword evidence="7" id="KW-0313">Glucose metabolism</keyword>
<comment type="catalytic activity">
    <reaction evidence="1">
        <text>alpha-D-glucose 1-phosphate = alpha-D-glucose 6-phosphate</text>
        <dbReference type="Rhea" id="RHEA:23536"/>
        <dbReference type="ChEBI" id="CHEBI:58225"/>
        <dbReference type="ChEBI" id="CHEBI:58601"/>
        <dbReference type="EC" id="5.4.2.2"/>
    </reaction>
</comment>
<dbReference type="SUPFAM" id="SSF53738">
    <property type="entry name" value="Phosphoglucomutase, first 3 domains"/>
    <property type="match status" value="3"/>
</dbReference>
<evidence type="ECO:0000256" key="2">
    <source>
        <dbReference type="ARBA" id="ARBA00001946"/>
    </source>
</evidence>
<evidence type="ECO:0000256" key="14">
    <source>
        <dbReference type="ARBA" id="ARBA00041467"/>
    </source>
</evidence>
<comment type="pathway">
    <text evidence="4">Lipid metabolism.</text>
</comment>
<dbReference type="EMBL" id="JAUSUQ010000003">
    <property type="protein sequence ID" value="MDQ0338478.1"/>
    <property type="molecule type" value="Genomic_DNA"/>
</dbReference>
<evidence type="ECO:0000256" key="9">
    <source>
        <dbReference type="ARBA" id="ARBA00022723"/>
    </source>
</evidence>
<dbReference type="InterPro" id="IPR016055">
    <property type="entry name" value="A-D-PHexomutase_a/b/a-I/II/III"/>
</dbReference>
<dbReference type="InterPro" id="IPR005841">
    <property type="entry name" value="Alpha-D-phosphohexomutase_SF"/>
</dbReference>
<keyword evidence="8" id="KW-0597">Phosphoprotein</keyword>
<evidence type="ECO:0000256" key="8">
    <source>
        <dbReference type="ARBA" id="ARBA00022553"/>
    </source>
</evidence>
<dbReference type="Gene3D" id="3.30.310.50">
    <property type="entry name" value="Alpha-D-phosphohexomutase, C-terminal domain"/>
    <property type="match status" value="1"/>
</dbReference>
<keyword evidence="7" id="KW-0119">Carbohydrate metabolism</keyword>
<evidence type="ECO:0000256" key="10">
    <source>
        <dbReference type="ARBA" id="ARBA00022842"/>
    </source>
</evidence>
<feature type="domain" description="Alpha-D-phosphohexomutase alpha/beta/alpha" evidence="17">
    <location>
        <begin position="97"/>
        <end position="198"/>
    </location>
</feature>
<dbReference type="PRINTS" id="PR00509">
    <property type="entry name" value="PGMPMM"/>
</dbReference>
<evidence type="ECO:0000313" key="21">
    <source>
        <dbReference type="Proteomes" id="UP001232445"/>
    </source>
</evidence>
<dbReference type="EC" id="5.4.2.2" evidence="6"/>
<comment type="caution">
    <text evidence="20">The sequence shown here is derived from an EMBL/GenBank/DDBJ whole genome shotgun (WGS) entry which is preliminary data.</text>
</comment>
<dbReference type="RefSeq" id="WP_307336845.1">
    <property type="nucleotide sequence ID" value="NZ_JAUSUQ010000003.1"/>
</dbReference>
<accession>A0ABU0CQX9</accession>
<feature type="domain" description="Alpha-D-phosphohexomutase alpha/beta/alpha" evidence="19">
    <location>
        <begin position="344"/>
        <end position="468"/>
    </location>
</feature>
<keyword evidence="10 15" id="KW-0460">Magnesium</keyword>
<dbReference type="CDD" id="cd05799">
    <property type="entry name" value="PGM2"/>
    <property type="match status" value="1"/>
</dbReference>